<organism evidence="1 2">
    <name type="scientific">Coprinopsis marcescibilis</name>
    <name type="common">Agaric fungus</name>
    <name type="synonym">Psathyrella marcescibilis</name>
    <dbReference type="NCBI Taxonomy" id="230819"/>
    <lineage>
        <taxon>Eukaryota</taxon>
        <taxon>Fungi</taxon>
        <taxon>Dikarya</taxon>
        <taxon>Basidiomycota</taxon>
        <taxon>Agaricomycotina</taxon>
        <taxon>Agaricomycetes</taxon>
        <taxon>Agaricomycetidae</taxon>
        <taxon>Agaricales</taxon>
        <taxon>Agaricineae</taxon>
        <taxon>Psathyrellaceae</taxon>
        <taxon>Coprinopsis</taxon>
    </lineage>
</organism>
<feature type="non-terminal residue" evidence="1">
    <location>
        <position position="212"/>
    </location>
</feature>
<evidence type="ECO:0000313" key="1">
    <source>
        <dbReference type="EMBL" id="TFK24309.1"/>
    </source>
</evidence>
<protein>
    <submittedName>
        <fullName evidence="1">Uncharacterized protein</fullName>
    </submittedName>
</protein>
<proteinExistence type="predicted"/>
<reference evidence="1 2" key="1">
    <citation type="journal article" date="2019" name="Nat. Ecol. Evol.">
        <title>Megaphylogeny resolves global patterns of mushroom evolution.</title>
        <authorList>
            <person name="Varga T."/>
            <person name="Krizsan K."/>
            <person name="Foldi C."/>
            <person name="Dima B."/>
            <person name="Sanchez-Garcia M."/>
            <person name="Sanchez-Ramirez S."/>
            <person name="Szollosi G.J."/>
            <person name="Szarkandi J.G."/>
            <person name="Papp V."/>
            <person name="Albert L."/>
            <person name="Andreopoulos W."/>
            <person name="Angelini C."/>
            <person name="Antonin V."/>
            <person name="Barry K.W."/>
            <person name="Bougher N.L."/>
            <person name="Buchanan P."/>
            <person name="Buyck B."/>
            <person name="Bense V."/>
            <person name="Catcheside P."/>
            <person name="Chovatia M."/>
            <person name="Cooper J."/>
            <person name="Damon W."/>
            <person name="Desjardin D."/>
            <person name="Finy P."/>
            <person name="Geml J."/>
            <person name="Haridas S."/>
            <person name="Hughes K."/>
            <person name="Justo A."/>
            <person name="Karasinski D."/>
            <person name="Kautmanova I."/>
            <person name="Kiss B."/>
            <person name="Kocsube S."/>
            <person name="Kotiranta H."/>
            <person name="LaButti K.M."/>
            <person name="Lechner B.E."/>
            <person name="Liimatainen K."/>
            <person name="Lipzen A."/>
            <person name="Lukacs Z."/>
            <person name="Mihaltcheva S."/>
            <person name="Morgado L.N."/>
            <person name="Niskanen T."/>
            <person name="Noordeloos M.E."/>
            <person name="Ohm R.A."/>
            <person name="Ortiz-Santana B."/>
            <person name="Ovrebo C."/>
            <person name="Racz N."/>
            <person name="Riley R."/>
            <person name="Savchenko A."/>
            <person name="Shiryaev A."/>
            <person name="Soop K."/>
            <person name="Spirin V."/>
            <person name="Szebenyi C."/>
            <person name="Tomsovsky M."/>
            <person name="Tulloss R.E."/>
            <person name="Uehling J."/>
            <person name="Grigoriev I.V."/>
            <person name="Vagvolgyi C."/>
            <person name="Papp T."/>
            <person name="Martin F.M."/>
            <person name="Miettinen O."/>
            <person name="Hibbett D.S."/>
            <person name="Nagy L.G."/>
        </authorList>
    </citation>
    <scope>NUCLEOTIDE SEQUENCE [LARGE SCALE GENOMIC DNA]</scope>
    <source>
        <strain evidence="1 2">CBS 121175</strain>
    </source>
</reference>
<evidence type="ECO:0000313" key="2">
    <source>
        <dbReference type="Proteomes" id="UP000307440"/>
    </source>
</evidence>
<dbReference type="Proteomes" id="UP000307440">
    <property type="component" value="Unassembled WGS sequence"/>
</dbReference>
<dbReference type="AlphaFoldDB" id="A0A5C3KUI7"/>
<feature type="non-terminal residue" evidence="1">
    <location>
        <position position="1"/>
    </location>
</feature>
<dbReference type="OrthoDB" id="2934473at2759"/>
<name>A0A5C3KUI7_COPMA</name>
<keyword evidence="2" id="KW-1185">Reference proteome</keyword>
<dbReference type="EMBL" id="ML210202">
    <property type="protein sequence ID" value="TFK24309.1"/>
    <property type="molecule type" value="Genomic_DNA"/>
</dbReference>
<accession>A0A5C3KUI7</accession>
<sequence length="212" mass="23286">SISSGLADVDLSSNIGFFGQAHTDQRDNPGYFTAIICNLRLPAGYDPGRFHILLPGVFVERHPYITIITSGHWKHGSTSPTPVNAKPSPSAYRFTMVLYPPQGVTLGTARCTLGTSTAGSMEYVHPFKINSSSTKFVPNGYKSNFIRDGLVTTTLTSHMEFFARSMLQKAVYLAKQAPREMKLQIDADTFLGAFSCEVDGVRQRVKSWNCAP</sequence>
<gene>
    <name evidence="1" type="ORF">FA15DRAFT_573722</name>
</gene>